<accession>A0A820MYL6</accession>
<comment type="caution">
    <text evidence="1">The sequence shown here is derived from an EMBL/GenBank/DDBJ whole genome shotgun (WGS) entry which is preliminary data.</text>
</comment>
<name>A0A820MYL6_9BILA</name>
<evidence type="ECO:0000313" key="1">
    <source>
        <dbReference type="EMBL" id="CAF4383007.1"/>
    </source>
</evidence>
<evidence type="ECO:0000313" key="2">
    <source>
        <dbReference type="Proteomes" id="UP000663844"/>
    </source>
</evidence>
<proteinExistence type="predicted"/>
<reference evidence="1" key="1">
    <citation type="submission" date="2021-02" db="EMBL/GenBank/DDBJ databases">
        <authorList>
            <person name="Nowell W R."/>
        </authorList>
    </citation>
    <scope>NUCLEOTIDE SEQUENCE</scope>
</reference>
<feature type="non-terminal residue" evidence="1">
    <location>
        <position position="1"/>
    </location>
</feature>
<dbReference type="AlphaFoldDB" id="A0A820MYL6"/>
<organism evidence="1 2">
    <name type="scientific">Adineta steineri</name>
    <dbReference type="NCBI Taxonomy" id="433720"/>
    <lineage>
        <taxon>Eukaryota</taxon>
        <taxon>Metazoa</taxon>
        <taxon>Spiralia</taxon>
        <taxon>Gnathifera</taxon>
        <taxon>Rotifera</taxon>
        <taxon>Eurotatoria</taxon>
        <taxon>Bdelloidea</taxon>
        <taxon>Adinetida</taxon>
        <taxon>Adinetidae</taxon>
        <taxon>Adineta</taxon>
    </lineage>
</organism>
<dbReference type="Proteomes" id="UP000663844">
    <property type="component" value="Unassembled WGS sequence"/>
</dbReference>
<gene>
    <name evidence="1" type="ORF">OXD698_LOCUS50467</name>
</gene>
<protein>
    <submittedName>
        <fullName evidence="1">Uncharacterized protein</fullName>
    </submittedName>
</protein>
<sequence>MQANLETSISFNGIWWIPYESLRAEFNEGFKSFRYIKFKAINNHSNQSFQ</sequence>
<dbReference type="EMBL" id="CAJOAZ010024264">
    <property type="protein sequence ID" value="CAF4383007.1"/>
    <property type="molecule type" value="Genomic_DNA"/>
</dbReference>